<dbReference type="EMBL" id="JARJCW010000009">
    <property type="protein sequence ID" value="KAJ7220682.1"/>
    <property type="molecule type" value="Genomic_DNA"/>
</dbReference>
<dbReference type="Proteomes" id="UP001219525">
    <property type="component" value="Unassembled WGS sequence"/>
</dbReference>
<keyword evidence="3" id="KW-1185">Reference proteome</keyword>
<feature type="coiled-coil region" evidence="1">
    <location>
        <begin position="114"/>
        <end position="141"/>
    </location>
</feature>
<evidence type="ECO:0000313" key="2">
    <source>
        <dbReference type="EMBL" id="KAJ7220682.1"/>
    </source>
</evidence>
<sequence>MKCYSRDYIIVPRQCPSPIPGLGTLPIHNTVVKIKTEEPSTDVHVPKLIDSIIPTAEQLSAELLDIRQEIAANLIKEQTIIQALKILNADIPEPDHASRQPSVSEAVFIEKVRLQSLQRQMESLRLKRRAVEDAIKDVARERRPPFEYPALIDAFIGISRLTTRVLANE</sequence>
<protein>
    <submittedName>
        <fullName evidence="2">Uncharacterized protein</fullName>
    </submittedName>
</protein>
<keyword evidence="1" id="KW-0175">Coiled coil</keyword>
<dbReference type="AlphaFoldDB" id="A0AAD6VSM0"/>
<accession>A0AAD6VSM0</accession>
<proteinExistence type="predicted"/>
<reference evidence="2" key="1">
    <citation type="submission" date="2023-03" db="EMBL/GenBank/DDBJ databases">
        <title>Massive genome expansion in bonnet fungi (Mycena s.s.) driven by repeated elements and novel gene families across ecological guilds.</title>
        <authorList>
            <consortium name="Lawrence Berkeley National Laboratory"/>
            <person name="Harder C.B."/>
            <person name="Miyauchi S."/>
            <person name="Viragh M."/>
            <person name="Kuo A."/>
            <person name="Thoen E."/>
            <person name="Andreopoulos B."/>
            <person name="Lu D."/>
            <person name="Skrede I."/>
            <person name="Drula E."/>
            <person name="Henrissat B."/>
            <person name="Morin E."/>
            <person name="Kohler A."/>
            <person name="Barry K."/>
            <person name="LaButti K."/>
            <person name="Morin E."/>
            <person name="Salamov A."/>
            <person name="Lipzen A."/>
            <person name="Mereny Z."/>
            <person name="Hegedus B."/>
            <person name="Baldrian P."/>
            <person name="Stursova M."/>
            <person name="Weitz H."/>
            <person name="Taylor A."/>
            <person name="Grigoriev I.V."/>
            <person name="Nagy L.G."/>
            <person name="Martin F."/>
            <person name="Kauserud H."/>
        </authorList>
    </citation>
    <scope>NUCLEOTIDE SEQUENCE</scope>
    <source>
        <strain evidence="2">9144</strain>
    </source>
</reference>
<comment type="caution">
    <text evidence="2">The sequence shown here is derived from an EMBL/GenBank/DDBJ whole genome shotgun (WGS) entry which is preliminary data.</text>
</comment>
<evidence type="ECO:0000313" key="3">
    <source>
        <dbReference type="Proteomes" id="UP001219525"/>
    </source>
</evidence>
<organism evidence="2 3">
    <name type="scientific">Mycena pura</name>
    <dbReference type="NCBI Taxonomy" id="153505"/>
    <lineage>
        <taxon>Eukaryota</taxon>
        <taxon>Fungi</taxon>
        <taxon>Dikarya</taxon>
        <taxon>Basidiomycota</taxon>
        <taxon>Agaricomycotina</taxon>
        <taxon>Agaricomycetes</taxon>
        <taxon>Agaricomycetidae</taxon>
        <taxon>Agaricales</taxon>
        <taxon>Marasmiineae</taxon>
        <taxon>Mycenaceae</taxon>
        <taxon>Mycena</taxon>
    </lineage>
</organism>
<evidence type="ECO:0000256" key="1">
    <source>
        <dbReference type="SAM" id="Coils"/>
    </source>
</evidence>
<gene>
    <name evidence="2" type="ORF">GGX14DRAFT_202876</name>
</gene>
<name>A0AAD6VSM0_9AGAR</name>